<feature type="non-terminal residue" evidence="3">
    <location>
        <position position="72"/>
    </location>
</feature>
<gene>
    <name evidence="3" type="ORF">BRAA06T25921Z</name>
    <name evidence="2" type="ORF">BRAPAZ1V2_A06P36840.2</name>
</gene>
<dbReference type="AlphaFoldDB" id="A0A3P5Z314"/>
<protein>
    <recommendedName>
        <fullName evidence="1">Reverse transcriptase zinc-binding domain-containing protein</fullName>
    </recommendedName>
</protein>
<dbReference type="Pfam" id="PF13966">
    <property type="entry name" value="zf-RVT"/>
    <property type="match status" value="1"/>
</dbReference>
<organism evidence="3">
    <name type="scientific">Brassica campestris</name>
    <name type="common">Field mustard</name>
    <dbReference type="NCBI Taxonomy" id="3711"/>
    <lineage>
        <taxon>Eukaryota</taxon>
        <taxon>Viridiplantae</taxon>
        <taxon>Streptophyta</taxon>
        <taxon>Embryophyta</taxon>
        <taxon>Tracheophyta</taxon>
        <taxon>Spermatophyta</taxon>
        <taxon>Magnoliopsida</taxon>
        <taxon>eudicotyledons</taxon>
        <taxon>Gunneridae</taxon>
        <taxon>Pentapetalae</taxon>
        <taxon>rosids</taxon>
        <taxon>malvids</taxon>
        <taxon>Brassicales</taxon>
        <taxon>Brassicaceae</taxon>
        <taxon>Brassiceae</taxon>
        <taxon>Brassica</taxon>
    </lineage>
</organism>
<evidence type="ECO:0000313" key="3">
    <source>
        <dbReference type="EMBL" id="VDC67381.1"/>
    </source>
</evidence>
<dbReference type="EMBL" id="LR031569">
    <property type="protein sequence ID" value="VDC67381.1"/>
    <property type="molecule type" value="Genomic_DNA"/>
</dbReference>
<sequence>MWLANLNKLPTKVRMSSWGLNVQTAYCFCNNHGKSRDHLLLSCSYTASLWRPTFARLDRHHTPFISWSKVTS</sequence>
<feature type="domain" description="Reverse transcriptase zinc-binding" evidence="1">
    <location>
        <begin position="1"/>
        <end position="50"/>
    </location>
</feature>
<dbReference type="InterPro" id="IPR026960">
    <property type="entry name" value="RVT-Znf"/>
</dbReference>
<proteinExistence type="predicted"/>
<dbReference type="Gramene" id="A06p36840.2_BraZ1">
    <property type="protein sequence ID" value="A06p36840.2_BraZ1.CDS.1"/>
    <property type="gene ID" value="A06g36840.2_BraZ1"/>
</dbReference>
<evidence type="ECO:0000313" key="2">
    <source>
        <dbReference type="EMBL" id="CAG7871444.1"/>
    </source>
</evidence>
<accession>A0A3P5Z314</accession>
<evidence type="ECO:0000259" key="1">
    <source>
        <dbReference type="Pfam" id="PF13966"/>
    </source>
</evidence>
<reference evidence="3" key="1">
    <citation type="submission" date="2018-11" db="EMBL/GenBank/DDBJ databases">
        <authorList>
            <consortium name="Genoscope - CEA"/>
            <person name="William W."/>
        </authorList>
    </citation>
    <scope>NUCLEOTIDE SEQUENCE</scope>
</reference>
<name>A0A3P5Z314_BRACM</name>
<dbReference type="EMBL" id="LS974622">
    <property type="protein sequence ID" value="CAG7871444.1"/>
    <property type="molecule type" value="Genomic_DNA"/>
</dbReference>
<dbReference type="Proteomes" id="UP000694005">
    <property type="component" value="Chromosome A06"/>
</dbReference>